<organism evidence="1 2">
    <name type="scientific">Bimuria novae-zelandiae CBS 107.79</name>
    <dbReference type="NCBI Taxonomy" id="1447943"/>
    <lineage>
        <taxon>Eukaryota</taxon>
        <taxon>Fungi</taxon>
        <taxon>Dikarya</taxon>
        <taxon>Ascomycota</taxon>
        <taxon>Pezizomycotina</taxon>
        <taxon>Dothideomycetes</taxon>
        <taxon>Pleosporomycetidae</taxon>
        <taxon>Pleosporales</taxon>
        <taxon>Massarineae</taxon>
        <taxon>Didymosphaeriaceae</taxon>
        <taxon>Bimuria</taxon>
    </lineage>
</organism>
<dbReference type="Gene3D" id="3.30.40.10">
    <property type="entry name" value="Zinc/RING finger domain, C3HC4 (zinc finger)"/>
    <property type="match status" value="1"/>
</dbReference>
<proteinExistence type="predicted"/>
<protein>
    <submittedName>
        <fullName evidence="1">Uncharacterized protein</fullName>
    </submittedName>
</protein>
<dbReference type="InterPro" id="IPR013083">
    <property type="entry name" value="Znf_RING/FYVE/PHD"/>
</dbReference>
<reference evidence="1" key="1">
    <citation type="journal article" date="2020" name="Stud. Mycol.">
        <title>101 Dothideomycetes genomes: a test case for predicting lifestyles and emergence of pathogens.</title>
        <authorList>
            <person name="Haridas S."/>
            <person name="Albert R."/>
            <person name="Binder M."/>
            <person name="Bloem J."/>
            <person name="Labutti K."/>
            <person name="Salamov A."/>
            <person name="Andreopoulos B."/>
            <person name="Baker S."/>
            <person name="Barry K."/>
            <person name="Bills G."/>
            <person name="Bluhm B."/>
            <person name="Cannon C."/>
            <person name="Castanera R."/>
            <person name="Culley D."/>
            <person name="Daum C."/>
            <person name="Ezra D."/>
            <person name="Gonzalez J."/>
            <person name="Henrissat B."/>
            <person name="Kuo A."/>
            <person name="Liang C."/>
            <person name="Lipzen A."/>
            <person name="Lutzoni F."/>
            <person name="Magnuson J."/>
            <person name="Mondo S."/>
            <person name="Nolan M."/>
            <person name="Ohm R."/>
            <person name="Pangilinan J."/>
            <person name="Park H.-J."/>
            <person name="Ramirez L."/>
            <person name="Alfaro M."/>
            <person name="Sun H."/>
            <person name="Tritt A."/>
            <person name="Yoshinaga Y."/>
            <person name="Zwiers L.-H."/>
            <person name="Turgeon B."/>
            <person name="Goodwin S."/>
            <person name="Spatafora J."/>
            <person name="Crous P."/>
            <person name="Grigoriev I."/>
        </authorList>
    </citation>
    <scope>NUCLEOTIDE SEQUENCE</scope>
    <source>
        <strain evidence="1">CBS 107.79</strain>
    </source>
</reference>
<sequence length="320" mass="36801">MPLLYSAEDFLDELPDTACDICYEAFNAADHVLVVLPCKHMFDLSLPLLASPHGVSFLQTAQKNADLLKDATALWKALLDHPKQHYLFLDLVSTLQVVLRRLWLEEGYRSSKARSDITTRWLRKVFGKFLEEEERFYLDGLFGEVDKKFSRRREGNNVVYLYKNHLKHVAPRVETEEQARHAAVIWQFFKCAELFIKLCPLSADNSYRAKAFPQMQRCVLEIVANLRPHSPISQLALLSVLLLQLPIATMKKDFRGGDLLEMDDVASKRWNAICEYVLPKLRRETEATVTVHAVHTFGPCTPSPKIYYTPQPHNSTPQCR</sequence>
<accession>A0A6A5VUS5</accession>
<evidence type="ECO:0000313" key="2">
    <source>
        <dbReference type="Proteomes" id="UP000800036"/>
    </source>
</evidence>
<dbReference type="Proteomes" id="UP000800036">
    <property type="component" value="Unassembled WGS sequence"/>
</dbReference>
<dbReference type="AlphaFoldDB" id="A0A6A5VUS5"/>
<gene>
    <name evidence="1" type="ORF">BU23DRAFT_594582</name>
</gene>
<dbReference type="EMBL" id="ML976656">
    <property type="protein sequence ID" value="KAF1980330.1"/>
    <property type="molecule type" value="Genomic_DNA"/>
</dbReference>
<keyword evidence="2" id="KW-1185">Reference proteome</keyword>
<evidence type="ECO:0000313" key="1">
    <source>
        <dbReference type="EMBL" id="KAF1980330.1"/>
    </source>
</evidence>
<name>A0A6A5VUS5_9PLEO</name>
<dbReference type="SUPFAM" id="SSF57850">
    <property type="entry name" value="RING/U-box"/>
    <property type="match status" value="1"/>
</dbReference>